<dbReference type="Proteomes" id="UP000789759">
    <property type="component" value="Unassembled WGS sequence"/>
</dbReference>
<name>A0A9N9FJ83_9GLOM</name>
<reference evidence="1" key="1">
    <citation type="submission" date="2021-06" db="EMBL/GenBank/DDBJ databases">
        <authorList>
            <person name="Kallberg Y."/>
            <person name="Tangrot J."/>
            <person name="Rosling A."/>
        </authorList>
    </citation>
    <scope>NUCLEOTIDE SEQUENCE</scope>
    <source>
        <strain evidence="1">FL966</strain>
    </source>
</reference>
<dbReference type="EMBL" id="CAJVQA010002118">
    <property type="protein sequence ID" value="CAG8537293.1"/>
    <property type="molecule type" value="Genomic_DNA"/>
</dbReference>
<dbReference type="AlphaFoldDB" id="A0A9N9FJ83"/>
<proteinExistence type="predicted"/>
<keyword evidence="2" id="KW-1185">Reference proteome</keyword>
<gene>
    <name evidence="1" type="ORF">CPELLU_LOCUS4129</name>
</gene>
<sequence length="72" mass="8037">MTTNRRDTGRHAYLSNCKLDKCLITSLVTKYLGVAKGKPVIAEPAKPEITGFRLAALNIKKWILRKKGNNIP</sequence>
<accession>A0A9N9FJ83</accession>
<organism evidence="1 2">
    <name type="scientific">Cetraspora pellucida</name>
    <dbReference type="NCBI Taxonomy" id="1433469"/>
    <lineage>
        <taxon>Eukaryota</taxon>
        <taxon>Fungi</taxon>
        <taxon>Fungi incertae sedis</taxon>
        <taxon>Mucoromycota</taxon>
        <taxon>Glomeromycotina</taxon>
        <taxon>Glomeromycetes</taxon>
        <taxon>Diversisporales</taxon>
        <taxon>Gigasporaceae</taxon>
        <taxon>Cetraspora</taxon>
    </lineage>
</organism>
<evidence type="ECO:0000313" key="2">
    <source>
        <dbReference type="Proteomes" id="UP000789759"/>
    </source>
</evidence>
<comment type="caution">
    <text evidence="1">The sequence shown here is derived from an EMBL/GenBank/DDBJ whole genome shotgun (WGS) entry which is preliminary data.</text>
</comment>
<evidence type="ECO:0000313" key="1">
    <source>
        <dbReference type="EMBL" id="CAG8537293.1"/>
    </source>
</evidence>
<protein>
    <submittedName>
        <fullName evidence="1">13608_t:CDS:1</fullName>
    </submittedName>
</protein>